<name>A0A7W2TWU0_9GAMM</name>
<dbReference type="AlphaFoldDB" id="A0A7W2TWU0"/>
<organism evidence="1 2">
    <name type="scientific">Sediminihaliea albiluteola</name>
    <dbReference type="NCBI Taxonomy" id="2758564"/>
    <lineage>
        <taxon>Bacteria</taxon>
        <taxon>Pseudomonadati</taxon>
        <taxon>Pseudomonadota</taxon>
        <taxon>Gammaproteobacteria</taxon>
        <taxon>Cellvibrionales</taxon>
        <taxon>Halieaceae</taxon>
        <taxon>Sediminihaliea</taxon>
    </lineage>
</organism>
<reference evidence="1 2" key="1">
    <citation type="submission" date="2020-07" db="EMBL/GenBank/DDBJ databases">
        <title>Halieaceae bacterium, F7430, whole genome shotgun sequencing project.</title>
        <authorList>
            <person name="Jiang S."/>
            <person name="Liu Z.W."/>
            <person name="Du Z.J."/>
        </authorList>
    </citation>
    <scope>NUCLEOTIDE SEQUENCE [LARGE SCALE GENOMIC DNA]</scope>
    <source>
        <strain evidence="1 2">F7430</strain>
    </source>
</reference>
<protein>
    <submittedName>
        <fullName evidence="1">Uncharacterized protein</fullName>
    </submittedName>
</protein>
<gene>
    <name evidence="1" type="ORF">H2508_09840</name>
</gene>
<comment type="caution">
    <text evidence="1">The sequence shown here is derived from an EMBL/GenBank/DDBJ whole genome shotgun (WGS) entry which is preliminary data.</text>
</comment>
<keyword evidence="2" id="KW-1185">Reference proteome</keyword>
<evidence type="ECO:0000313" key="2">
    <source>
        <dbReference type="Proteomes" id="UP000539350"/>
    </source>
</evidence>
<dbReference type="EMBL" id="JACFXU010000014">
    <property type="protein sequence ID" value="MBA6413408.1"/>
    <property type="molecule type" value="Genomic_DNA"/>
</dbReference>
<evidence type="ECO:0000313" key="1">
    <source>
        <dbReference type="EMBL" id="MBA6413408.1"/>
    </source>
</evidence>
<accession>A0A7W2TWU0</accession>
<proteinExistence type="predicted"/>
<sequence>MQKIESLVIQAILNSKTVKLFAVRSMEAGIRAVQEKSPVVASTEAGTKAVLEKYALVDGTHPKIVLSP</sequence>
<dbReference type="Proteomes" id="UP000539350">
    <property type="component" value="Unassembled WGS sequence"/>
</dbReference>
<dbReference type="RefSeq" id="WP_182172572.1">
    <property type="nucleotide sequence ID" value="NZ_JACFXU010000014.1"/>
</dbReference>